<dbReference type="PANTHER" id="PTHR11902">
    <property type="entry name" value="ENOLASE"/>
    <property type="match status" value="1"/>
</dbReference>
<sequence>MAILIDVAASEFLTKCGKYNLHFKDGRIDPTLWLSSDKLSDLYGSLISKYPIISIEDPFDQDDWASWIKFSSRSRIQVGPYKDLHLCFPFILLSS</sequence>
<evidence type="ECO:0000256" key="3">
    <source>
        <dbReference type="ARBA" id="ARBA00012058"/>
    </source>
</evidence>
<evidence type="ECO:0000256" key="4">
    <source>
        <dbReference type="ARBA" id="ARBA00023152"/>
    </source>
</evidence>
<comment type="similarity">
    <text evidence="2">Belongs to the enolase family.</text>
</comment>
<dbReference type="EC" id="4.2.1.11" evidence="3"/>
<dbReference type="SUPFAM" id="SSF51604">
    <property type="entry name" value="Enolase C-terminal domain-like"/>
    <property type="match status" value="1"/>
</dbReference>
<gene>
    <name evidence="9" type="ORF">PXEA_LOCUS15387</name>
</gene>
<dbReference type="PANTHER" id="PTHR11902:SF1">
    <property type="entry name" value="ENOLASE"/>
    <property type="match status" value="1"/>
</dbReference>
<name>A0A3S5APM7_9PLAT</name>
<dbReference type="Gene3D" id="3.20.20.120">
    <property type="entry name" value="Enolase-like C-terminal domain"/>
    <property type="match status" value="1"/>
</dbReference>
<keyword evidence="5" id="KW-0456">Lyase</keyword>
<accession>A0A3S5APM7</accession>
<evidence type="ECO:0000256" key="6">
    <source>
        <dbReference type="ARBA" id="ARBA00031125"/>
    </source>
</evidence>
<dbReference type="GO" id="GO:0000287">
    <property type="term" value="F:magnesium ion binding"/>
    <property type="evidence" value="ECO:0007669"/>
    <property type="project" value="InterPro"/>
</dbReference>
<keyword evidence="10" id="KW-1185">Reference proteome</keyword>
<comment type="caution">
    <text evidence="9">The sequence shown here is derived from an EMBL/GenBank/DDBJ whole genome shotgun (WGS) entry which is preliminary data.</text>
</comment>
<evidence type="ECO:0000256" key="7">
    <source>
        <dbReference type="ARBA" id="ARBA00032132"/>
    </source>
</evidence>
<dbReference type="UniPathway" id="UPA00109">
    <property type="reaction ID" value="UER00187"/>
</dbReference>
<keyword evidence="4" id="KW-0324">Glycolysis</keyword>
<reference evidence="9" key="1">
    <citation type="submission" date="2018-11" db="EMBL/GenBank/DDBJ databases">
        <authorList>
            <consortium name="Pathogen Informatics"/>
        </authorList>
    </citation>
    <scope>NUCLEOTIDE SEQUENCE</scope>
</reference>
<dbReference type="AlphaFoldDB" id="A0A3S5APM7"/>
<proteinExistence type="inferred from homology"/>
<comment type="pathway">
    <text evidence="1">Carbohydrate degradation; glycolysis; pyruvate from D-glyceraldehyde 3-phosphate: step 4/5.</text>
</comment>
<dbReference type="SMART" id="SM01192">
    <property type="entry name" value="Enolase_C"/>
    <property type="match status" value="1"/>
</dbReference>
<evidence type="ECO:0000313" key="10">
    <source>
        <dbReference type="Proteomes" id="UP000784294"/>
    </source>
</evidence>
<dbReference type="GO" id="GO:0004634">
    <property type="term" value="F:phosphopyruvate hydratase activity"/>
    <property type="evidence" value="ECO:0007669"/>
    <property type="project" value="UniProtKB-EC"/>
</dbReference>
<evidence type="ECO:0000256" key="2">
    <source>
        <dbReference type="ARBA" id="ARBA00009604"/>
    </source>
</evidence>
<dbReference type="EMBL" id="CAAALY010053920">
    <property type="protein sequence ID" value="VEL21947.1"/>
    <property type="molecule type" value="Genomic_DNA"/>
</dbReference>
<organism evidence="9 10">
    <name type="scientific">Protopolystoma xenopodis</name>
    <dbReference type="NCBI Taxonomy" id="117903"/>
    <lineage>
        <taxon>Eukaryota</taxon>
        <taxon>Metazoa</taxon>
        <taxon>Spiralia</taxon>
        <taxon>Lophotrochozoa</taxon>
        <taxon>Platyhelminthes</taxon>
        <taxon>Monogenea</taxon>
        <taxon>Polyopisthocotylea</taxon>
        <taxon>Polystomatidea</taxon>
        <taxon>Polystomatidae</taxon>
        <taxon>Protopolystoma</taxon>
    </lineage>
</organism>
<dbReference type="Pfam" id="PF00113">
    <property type="entry name" value="Enolase_C"/>
    <property type="match status" value="1"/>
</dbReference>
<evidence type="ECO:0000313" key="9">
    <source>
        <dbReference type="EMBL" id="VEL21947.1"/>
    </source>
</evidence>
<evidence type="ECO:0000256" key="1">
    <source>
        <dbReference type="ARBA" id="ARBA00005031"/>
    </source>
</evidence>
<dbReference type="InterPro" id="IPR020810">
    <property type="entry name" value="Enolase_C"/>
</dbReference>
<feature type="domain" description="Enolase C-terminal TIM barrel" evidence="8">
    <location>
        <begin position="1"/>
        <end position="89"/>
    </location>
</feature>
<protein>
    <recommendedName>
        <fullName evidence="3">phosphopyruvate hydratase</fullName>
        <ecNumber evidence="3">4.2.1.11</ecNumber>
    </recommendedName>
    <alternativeName>
        <fullName evidence="6">2-phospho-D-glycerate hydro-lyase</fullName>
    </alternativeName>
    <alternativeName>
        <fullName evidence="7">2-phosphoglycerate dehydratase</fullName>
    </alternativeName>
</protein>
<dbReference type="GO" id="GO:0000015">
    <property type="term" value="C:phosphopyruvate hydratase complex"/>
    <property type="evidence" value="ECO:0007669"/>
    <property type="project" value="InterPro"/>
</dbReference>
<dbReference type="InterPro" id="IPR000941">
    <property type="entry name" value="Enolase"/>
</dbReference>
<dbReference type="InterPro" id="IPR036849">
    <property type="entry name" value="Enolase-like_C_sf"/>
</dbReference>
<evidence type="ECO:0000259" key="8">
    <source>
        <dbReference type="SMART" id="SM01192"/>
    </source>
</evidence>
<dbReference type="GO" id="GO:0006096">
    <property type="term" value="P:glycolytic process"/>
    <property type="evidence" value="ECO:0007669"/>
    <property type="project" value="UniProtKB-UniPathway"/>
</dbReference>
<evidence type="ECO:0000256" key="5">
    <source>
        <dbReference type="ARBA" id="ARBA00023239"/>
    </source>
</evidence>
<dbReference type="OrthoDB" id="1739814at2759"/>
<dbReference type="Proteomes" id="UP000784294">
    <property type="component" value="Unassembled WGS sequence"/>
</dbReference>